<dbReference type="EMBL" id="CP049916">
    <property type="protein sequence ID" value="QIO08346.1"/>
    <property type="molecule type" value="Genomic_DNA"/>
</dbReference>
<gene>
    <name evidence="1" type="ORF">G8D99_04475</name>
</gene>
<dbReference type="KEGG" id="alj:G8D99_04475"/>
<name>A0A6G8S2B2_9GAMM</name>
<reference evidence="1 2" key="1">
    <citation type="submission" date="2020-03" db="EMBL/GenBank/DDBJ databases">
        <authorList>
            <person name="Zhu W."/>
        </authorList>
    </citation>
    <scope>NUCLEOTIDE SEQUENCE [LARGE SCALE GENOMIC DNA]</scope>
    <source>
        <strain evidence="1 2">185</strain>
    </source>
</reference>
<accession>A0A6G8S2B2</accession>
<evidence type="ECO:0000313" key="2">
    <source>
        <dbReference type="Proteomes" id="UP000501939"/>
    </source>
</evidence>
<keyword evidence="2" id="KW-1185">Reference proteome</keyword>
<dbReference type="Proteomes" id="UP000501939">
    <property type="component" value="Chromosome"/>
</dbReference>
<sequence>MEQIMPQLLQHIDAIAREKNRDVLFLHFEHYQEDGEGDDPIRSIVLAWLEDHEIEYQPCMGLEQEGFVDTYVGDIYVDLAVDEDDATYRELCEYLEDDEGNMLLDGVLFFVLSLELAQELESDRLAAKDSLSPSNVIGFDDDAWSGTPS</sequence>
<organism evidence="1 2">
    <name type="scientific">Acinetobacter lanii</name>
    <dbReference type="NCBI Taxonomy" id="2715163"/>
    <lineage>
        <taxon>Bacteria</taxon>
        <taxon>Pseudomonadati</taxon>
        <taxon>Pseudomonadota</taxon>
        <taxon>Gammaproteobacteria</taxon>
        <taxon>Moraxellales</taxon>
        <taxon>Moraxellaceae</taxon>
        <taxon>Acinetobacter</taxon>
    </lineage>
</organism>
<evidence type="ECO:0000313" key="1">
    <source>
        <dbReference type="EMBL" id="QIO08346.1"/>
    </source>
</evidence>
<proteinExistence type="predicted"/>
<protein>
    <submittedName>
        <fullName evidence="1">Uncharacterized protein</fullName>
    </submittedName>
</protein>
<dbReference type="AlphaFoldDB" id="A0A6G8S2B2"/>